<dbReference type="PANTHER" id="PTHR31809">
    <property type="entry name" value="BUD13 HOMOLOG"/>
    <property type="match status" value="1"/>
</dbReference>
<dbReference type="PANTHER" id="PTHR31809:SF0">
    <property type="entry name" value="BUD13 HOMOLOG"/>
    <property type="match status" value="1"/>
</dbReference>
<evidence type="ECO:0000256" key="2">
    <source>
        <dbReference type="ARBA" id="ARBA00014454"/>
    </source>
</evidence>
<dbReference type="InterPro" id="IPR051112">
    <property type="entry name" value="CWC26_splicing_factor"/>
</dbReference>
<comment type="similarity">
    <text evidence="1">Belongs to the CWC26 family.</text>
</comment>
<dbReference type="GO" id="GO:0000398">
    <property type="term" value="P:mRNA splicing, via spliceosome"/>
    <property type="evidence" value="ECO:0007669"/>
    <property type="project" value="TreeGrafter"/>
</dbReference>
<feature type="region of interest" description="Disordered" evidence="3">
    <location>
        <begin position="228"/>
        <end position="352"/>
    </location>
</feature>
<reference evidence="4" key="1">
    <citation type="submission" date="2015-12" db="EMBL/GenBank/DDBJ databases">
        <title>De novo transcriptome assembly of four potential Pierce s Disease insect vectors from Arizona vineyards.</title>
        <authorList>
            <person name="Tassone E.E."/>
        </authorList>
    </citation>
    <scope>NUCLEOTIDE SEQUENCE</scope>
</reference>
<dbReference type="GO" id="GO:0005684">
    <property type="term" value="C:U2-type spliceosomal complex"/>
    <property type="evidence" value="ECO:0007669"/>
    <property type="project" value="TreeGrafter"/>
</dbReference>
<feature type="compositionally biased region" description="Basic and acidic residues" evidence="3">
    <location>
        <begin position="124"/>
        <end position="134"/>
    </location>
</feature>
<protein>
    <recommendedName>
        <fullName evidence="2">BUD13 homolog</fullName>
    </recommendedName>
</protein>
<feature type="compositionally biased region" description="Basic and acidic residues" evidence="3">
    <location>
        <begin position="301"/>
        <end position="329"/>
    </location>
</feature>
<feature type="compositionally biased region" description="Polar residues" evidence="3">
    <location>
        <begin position="109"/>
        <end position="123"/>
    </location>
</feature>
<organism evidence="4">
    <name type="scientific">Clastoptera arizonana</name>
    <name type="common">Arizona spittle bug</name>
    <dbReference type="NCBI Taxonomy" id="38151"/>
    <lineage>
        <taxon>Eukaryota</taxon>
        <taxon>Metazoa</taxon>
        <taxon>Ecdysozoa</taxon>
        <taxon>Arthropoda</taxon>
        <taxon>Hexapoda</taxon>
        <taxon>Insecta</taxon>
        <taxon>Pterygota</taxon>
        <taxon>Neoptera</taxon>
        <taxon>Paraneoptera</taxon>
        <taxon>Hemiptera</taxon>
        <taxon>Auchenorrhyncha</taxon>
        <taxon>Cercopoidea</taxon>
        <taxon>Clastopteridae</taxon>
        <taxon>Clastoptera</taxon>
    </lineage>
</organism>
<dbReference type="GO" id="GO:0003723">
    <property type="term" value="F:RNA binding"/>
    <property type="evidence" value="ECO:0007669"/>
    <property type="project" value="TreeGrafter"/>
</dbReference>
<dbReference type="InterPro" id="IPR018609">
    <property type="entry name" value="Bud13"/>
</dbReference>
<dbReference type="AlphaFoldDB" id="A0A1B6DQY3"/>
<feature type="region of interest" description="Disordered" evidence="3">
    <location>
        <begin position="204"/>
        <end position="223"/>
    </location>
</feature>
<sequence length="571" mass="65696">MTSASVTISQKEYLKKYLSGSDKIKKKKKKQKIVASNLKRSKIIDDDLDLKNMRVLNDDEVDIYQLDEDAPIIAGIIDDRPPEIKAREYYDNRRWKVFAADDDLTVIDQQNIETSKTPLQSTNQEKESRNRQSDSDMSPPQNSSKIKKKSNNSHKTKSSDSDLSPPRKVSERPLKSKFINQVSKERSDSDFSTSRKYSSTYLTNTSSRYHSDSDLSPPRNTSNIKRYLKNSKIEKSSDSDLSPPRKNSERHLKTKSSKYQNDSDQYLHNRKGADFNKTVNSKRKGSDSDLSPIRTNSGKHSKNEVSRRHNDFDKSQYIRQDTRSIERKGSSTLNSASKHVKYKHSETNTNKPNISQRSFEILKDNKLEKTLDGKRAGLQDAKHLRKELADFKEKEDQQFAKMKASVSGEGAAPVMRDRKTGKIRDLNEEKLIDEEKVAKDEARKEKYSRWGKGLKQVEDAAEKLADTIKEMSKPLARYADDKDLDNFLKAQEREGDPMLDYIKRKQGEAIALSGKKPQYQGSFAPNRFGIHPGHRWDGVDRSNGYEKKWFTHQNAKKARDEEAYKWSTSDM</sequence>
<accession>A0A1B6DQY3</accession>
<feature type="region of interest" description="Disordered" evidence="3">
    <location>
        <begin position="109"/>
        <end position="196"/>
    </location>
</feature>
<dbReference type="GO" id="GO:0070274">
    <property type="term" value="C:RES complex"/>
    <property type="evidence" value="ECO:0007669"/>
    <property type="project" value="TreeGrafter"/>
</dbReference>
<evidence type="ECO:0000256" key="3">
    <source>
        <dbReference type="SAM" id="MobiDB-lite"/>
    </source>
</evidence>
<name>A0A1B6DQY3_9HEMI</name>
<feature type="compositionally biased region" description="Basic and acidic residues" evidence="3">
    <location>
        <begin position="265"/>
        <end position="274"/>
    </location>
</feature>
<evidence type="ECO:0000313" key="4">
    <source>
        <dbReference type="EMBL" id="JAS28080.1"/>
    </source>
</evidence>
<evidence type="ECO:0000256" key="1">
    <source>
        <dbReference type="ARBA" id="ARBA00011069"/>
    </source>
</evidence>
<dbReference type="Pfam" id="PF09736">
    <property type="entry name" value="Bud13"/>
    <property type="match status" value="1"/>
</dbReference>
<proteinExistence type="inferred from homology"/>
<gene>
    <name evidence="4" type="ORF">g.12299</name>
</gene>
<dbReference type="EMBL" id="GEDC01009218">
    <property type="protein sequence ID" value="JAS28080.1"/>
    <property type="molecule type" value="Transcribed_RNA"/>
</dbReference>
<feature type="compositionally biased region" description="Basic residues" evidence="3">
    <location>
        <begin position="145"/>
        <end position="156"/>
    </location>
</feature>